<name>A0AAD5TZ17_9FUNG</name>
<dbReference type="GO" id="GO:0006999">
    <property type="term" value="P:nuclear pore organization"/>
    <property type="evidence" value="ECO:0007669"/>
    <property type="project" value="TreeGrafter"/>
</dbReference>
<dbReference type="GO" id="GO:0006606">
    <property type="term" value="P:protein import into nucleus"/>
    <property type="evidence" value="ECO:0007669"/>
    <property type="project" value="TreeGrafter"/>
</dbReference>
<dbReference type="InterPro" id="IPR056542">
    <property type="entry name" value="Ig-like_POM152_1st"/>
</dbReference>
<protein>
    <submittedName>
        <fullName evidence="6">Uncharacterized protein</fullName>
    </submittedName>
</protein>
<dbReference type="InterPro" id="IPR056543">
    <property type="entry name" value="Ig-like_POM152_9th"/>
</dbReference>
<feature type="domain" description="Nucleoporin POM152 immunoglobulin-like" evidence="2">
    <location>
        <begin position="805"/>
        <end position="880"/>
    </location>
</feature>
<evidence type="ECO:0000259" key="5">
    <source>
        <dbReference type="Pfam" id="PF24527"/>
    </source>
</evidence>
<dbReference type="Pfam" id="PF24527">
    <property type="entry name" value="Ig-like_Pom152_9"/>
    <property type="match status" value="1"/>
</dbReference>
<dbReference type="InterPro" id="IPR037701">
    <property type="entry name" value="Pom152"/>
</dbReference>
<keyword evidence="1" id="KW-1133">Transmembrane helix</keyword>
<feature type="domain" description="Nucleoporin POM152 ninth Ig-like" evidence="5">
    <location>
        <begin position="1017"/>
        <end position="1084"/>
    </location>
</feature>
<dbReference type="PANTHER" id="PTHR28206">
    <property type="entry name" value="NUCLEOPORIN POM152"/>
    <property type="match status" value="1"/>
</dbReference>
<accession>A0AAD5TZ17</accession>
<evidence type="ECO:0000259" key="2">
    <source>
        <dbReference type="Pfam" id="PF23664"/>
    </source>
</evidence>
<proteinExistence type="predicted"/>
<evidence type="ECO:0000256" key="1">
    <source>
        <dbReference type="SAM" id="Phobius"/>
    </source>
</evidence>
<feature type="domain" description="Nucleoporin POM152 Ig-like" evidence="3">
    <location>
        <begin position="1098"/>
        <end position="1178"/>
    </location>
</feature>
<feature type="domain" description="Nucleoporin POM152 Ig-like" evidence="3">
    <location>
        <begin position="667"/>
        <end position="747"/>
    </location>
</feature>
<dbReference type="InterPro" id="IPR056541">
    <property type="entry name" value="Ig-like_POM152"/>
</dbReference>
<keyword evidence="7" id="KW-1185">Reference proteome</keyword>
<dbReference type="PANTHER" id="PTHR28206:SF1">
    <property type="entry name" value="NUCLEOPORIN POM152"/>
    <property type="match status" value="1"/>
</dbReference>
<reference evidence="6" key="1">
    <citation type="submission" date="2020-05" db="EMBL/GenBank/DDBJ databases">
        <title>Phylogenomic resolution of chytrid fungi.</title>
        <authorList>
            <person name="Stajich J.E."/>
            <person name="Amses K."/>
            <person name="Simmons R."/>
            <person name="Seto K."/>
            <person name="Myers J."/>
            <person name="Bonds A."/>
            <person name="Quandt C.A."/>
            <person name="Barry K."/>
            <person name="Liu P."/>
            <person name="Grigoriev I."/>
            <person name="Longcore J.E."/>
            <person name="James T.Y."/>
        </authorList>
    </citation>
    <scope>NUCLEOTIDE SEQUENCE</scope>
    <source>
        <strain evidence="6">JEL0476</strain>
    </source>
</reference>
<evidence type="ECO:0000313" key="7">
    <source>
        <dbReference type="Proteomes" id="UP001211065"/>
    </source>
</evidence>
<comment type="caution">
    <text evidence="6">The sequence shown here is derived from an EMBL/GenBank/DDBJ whole genome shotgun (WGS) entry which is preliminary data.</text>
</comment>
<keyword evidence="1" id="KW-0812">Transmembrane</keyword>
<dbReference type="Pfam" id="PF24519">
    <property type="entry name" value="Ig-like_Pom152_1"/>
    <property type="match status" value="1"/>
</dbReference>
<feature type="domain" description="Nucleoporin POM152 immunoglobulin-like" evidence="2">
    <location>
        <begin position="467"/>
        <end position="569"/>
    </location>
</feature>
<feature type="transmembrane region" description="Helical" evidence="1">
    <location>
        <begin position="12"/>
        <end position="33"/>
    </location>
</feature>
<evidence type="ECO:0000259" key="4">
    <source>
        <dbReference type="Pfam" id="PF24519"/>
    </source>
</evidence>
<dbReference type="InterPro" id="IPR056544">
    <property type="entry name" value="Ig_POM152"/>
</dbReference>
<dbReference type="Pfam" id="PF24312">
    <property type="entry name" value="Ig-like_POM152"/>
    <property type="match status" value="2"/>
</dbReference>
<dbReference type="AlphaFoldDB" id="A0AAD5TZ17"/>
<dbReference type="Pfam" id="PF23664">
    <property type="entry name" value="Ig_Pom152"/>
    <property type="match status" value="2"/>
</dbReference>
<dbReference type="GO" id="GO:0070762">
    <property type="term" value="C:nuclear pore transmembrane ring"/>
    <property type="evidence" value="ECO:0007669"/>
    <property type="project" value="TreeGrafter"/>
</dbReference>
<feature type="transmembrane region" description="Helical" evidence="1">
    <location>
        <begin position="45"/>
        <end position="63"/>
    </location>
</feature>
<organism evidence="6 7">
    <name type="scientific">Clydaea vesicula</name>
    <dbReference type="NCBI Taxonomy" id="447962"/>
    <lineage>
        <taxon>Eukaryota</taxon>
        <taxon>Fungi</taxon>
        <taxon>Fungi incertae sedis</taxon>
        <taxon>Chytridiomycota</taxon>
        <taxon>Chytridiomycota incertae sedis</taxon>
        <taxon>Chytridiomycetes</taxon>
        <taxon>Lobulomycetales</taxon>
        <taxon>Lobulomycetaceae</taxon>
        <taxon>Clydaea</taxon>
    </lineage>
</organism>
<evidence type="ECO:0000259" key="3">
    <source>
        <dbReference type="Pfam" id="PF24312"/>
    </source>
</evidence>
<keyword evidence="1" id="KW-0472">Membrane</keyword>
<evidence type="ECO:0000313" key="6">
    <source>
        <dbReference type="EMBL" id="KAJ3215543.1"/>
    </source>
</evidence>
<feature type="domain" description="Nucleoporin POM152 first Ig-like" evidence="4">
    <location>
        <begin position="134"/>
        <end position="225"/>
    </location>
</feature>
<feature type="transmembrane region" description="Helical" evidence="1">
    <location>
        <begin position="70"/>
        <end position="90"/>
    </location>
</feature>
<dbReference type="Proteomes" id="UP001211065">
    <property type="component" value="Unassembled WGS sequence"/>
</dbReference>
<sequence length="1205" mass="136939">MTNIRSYFNDPVINRQIILSLFLAIQGFKHTYWGYENFTPLEFNLFWAIVEGTICLLIYLLAIEGINPQNLFVFFLGTTLFNILLTGWAFDSFEVPQGFRESSYTQKSKYNSAKPSGTNIAGSFKVHVLPPTIAKLNPNKTHYCLSEDNPTIEIPLQIKGNPPWFIDYERIDFDGNIHSYVNIPVGPKVSEEEKLLHSPKTRKILYHQLKVHEIGFYRIKQIREDTDGMDNSGTVIPSWSKVVNCSSMKWKFSSGYSQPNTFNGCVGSSVTQILKVKGTPPFKVWYLKKVGAEEDIKQVDIEAPSEMKSVDLGKFKEKELPDDLLTLLLKSQPVEIEHEVQVDLQQATTYLLRLFQVQDGYNNVVTYAKDMESHLSKFTAPINGADVRVSRKAVRMEGEVPFFVDYVRYNNMEDFKNDVSGEPGNFTEMQSNIEVKQSGIYALKKISDKFCTTSLPPTSFCSVVKTLPPSINISYVPIEASCVGAIGMAVNISLHGEAPFWIDYEQKSGKTVLKKKEHIKKSRHTLELKPSNPGKYWYTITAVGDKNFPEGVEVFDKSFTQTIHPQSNASFITNKLTNSHRCVGDNFTLDVKLTGSKPWTLKYDIMFENSKPMFTVENIHTDTISITTPIFLKGGTYVVALSEITDGNGCSWALDSPDYAIEVAPRRPTVSFKDNRPVLALEGKKTQIPLELVGKPEFLLKYQDPFGRIIEKRFKKQGTSFIEVDKPGTYMLSSVNDAYCSGNIMLTHNQIEGINVTTIRFINFLRKISVKKIPKPVIRLSKVEDKYSSDFVLYKRNPICEGTPTSVQLEFEGKPPFKYLIKKNFFDKTEELLETVGGQKSVLNLPSEKAGHLSYEINKISDDNYRQFIEIEKKILIHQEILKTPNARILGGPLIAFKCVGELPLDQQLPSHQEKKIKENFIEFEFEGNPPFNLDIEIKNENGNSLKNVTLEPIKEKNFKFTPNIMQSGTYTLLLKSLTDKTGCKRNFEKYILREQSGFHFGATLVKFTVSDVARIRSIYAPSDVCRQDILTYSLEGSSPFKVFYTFENELKSFPVSENVFSVAAENRTGVFHIKQVCNKLNCCTKIEDFVTTVWDWPTATIGEGKDEEIDIREGDETDIHVKLGGTKPFSFTYTIKKFNGNSDESVDVTGIDDYEYIIRTSQEGLYNVTAVYDFHCSYPRKKHQSLDGVNEKIDRLVEKPKKND</sequence>
<gene>
    <name evidence="6" type="ORF">HK099_006309</name>
</gene>
<dbReference type="GO" id="GO:0017056">
    <property type="term" value="F:structural constituent of nuclear pore"/>
    <property type="evidence" value="ECO:0007669"/>
    <property type="project" value="InterPro"/>
</dbReference>
<dbReference type="EMBL" id="JADGJW010000536">
    <property type="protein sequence ID" value="KAJ3215543.1"/>
    <property type="molecule type" value="Genomic_DNA"/>
</dbReference>